<keyword evidence="2 7" id="KW-0813">Transport</keyword>
<name>A0A9P8CHE8_9HELO</name>
<proteinExistence type="inferred from homology"/>
<evidence type="ECO:0000256" key="4">
    <source>
        <dbReference type="ARBA" id="ARBA00022692"/>
    </source>
</evidence>
<feature type="transmembrane region" description="Helical" evidence="7">
    <location>
        <begin position="118"/>
        <end position="138"/>
    </location>
</feature>
<feature type="transmembrane region" description="Helical" evidence="7">
    <location>
        <begin position="7"/>
        <end position="26"/>
    </location>
</feature>
<dbReference type="EMBL" id="MU253791">
    <property type="protein sequence ID" value="KAG9246837.1"/>
    <property type="molecule type" value="Genomic_DNA"/>
</dbReference>
<feature type="region of interest" description="Disordered" evidence="8">
    <location>
        <begin position="293"/>
        <end position="346"/>
    </location>
</feature>
<dbReference type="GO" id="GO:0016020">
    <property type="term" value="C:membrane"/>
    <property type="evidence" value="ECO:0007669"/>
    <property type="project" value="UniProtKB-SubCell"/>
</dbReference>
<organism evidence="9 10">
    <name type="scientific">Calycina marina</name>
    <dbReference type="NCBI Taxonomy" id="1763456"/>
    <lineage>
        <taxon>Eukaryota</taxon>
        <taxon>Fungi</taxon>
        <taxon>Dikarya</taxon>
        <taxon>Ascomycota</taxon>
        <taxon>Pezizomycotina</taxon>
        <taxon>Leotiomycetes</taxon>
        <taxon>Helotiales</taxon>
        <taxon>Pezizellaceae</taxon>
        <taxon>Calycina</taxon>
    </lineage>
</organism>
<feature type="transmembrane region" description="Helical" evidence="7">
    <location>
        <begin position="150"/>
        <end position="172"/>
    </location>
</feature>
<feature type="transmembrane region" description="Helical" evidence="7">
    <location>
        <begin position="181"/>
        <end position="203"/>
    </location>
</feature>
<dbReference type="GO" id="GO:0035435">
    <property type="term" value="P:phosphate ion transmembrane transport"/>
    <property type="evidence" value="ECO:0007669"/>
    <property type="project" value="TreeGrafter"/>
</dbReference>
<sequence>MAKMHQIDWLFAIGTVFFILSLWGIGANDVANSYATSVSSKSLTLVQAGVLATFTEFIGAISLGQQVTSTIRSGVFSVTPFENSPGVLVLAMVVAEVGSATWLALCTWLGFPVSTTQSIVGALVGVGIASNISVNWGWKTGSVSQIAASWGIAPCIAAGFGAIIFMSIKVLVHDRKDPMKWALRVLPFYYALTAGILALFLVISGGHGIPTLDEMGAGQATGIILGVFGGVLIVAAVFFLPYYHAKLVKEDHRLRPWHIPMGPLLWRENYSLYLPGSANGDIPDYYASEFADGQDSGSSFRSEKVPSQVQSGEEESTIPKSGHLLPSENDTITAHDTPTDGHHHEAKAREFDAVNSLPWAHPKRILATIKLIFTYGITRDVVSHQSKGLESVHARAKQYENKVEHLWTTAQICTAMLMSIAHGANDVSNAIGPFTTEYATWSSGVTSTKTDTPTWIKAVGGLGLGFGFWTFGYHIMRNLGNRITKHTPTRGYSMELAAAVTVLLASRLGLPVSTTQCITGGIVGVALTNGDLKSINWKQLGKIFLGWVLTVPSAGLISGILMGMALNVPRWGPRP</sequence>
<keyword evidence="5 7" id="KW-1133">Transmembrane helix</keyword>
<dbReference type="GO" id="GO:0005315">
    <property type="term" value="F:phosphate transmembrane transporter activity"/>
    <property type="evidence" value="ECO:0007669"/>
    <property type="project" value="InterPro"/>
</dbReference>
<dbReference type="OrthoDB" id="260807at2759"/>
<dbReference type="Pfam" id="PF01384">
    <property type="entry name" value="PHO4"/>
    <property type="match status" value="1"/>
</dbReference>
<comment type="caution">
    <text evidence="9">The sequence shown here is derived from an EMBL/GenBank/DDBJ whole genome shotgun (WGS) entry which is preliminary data.</text>
</comment>
<comment type="similarity">
    <text evidence="7">Belongs to the inorganic phosphate transporter (PiT) (TC 2.A.20) family.</text>
</comment>
<feature type="compositionally biased region" description="Basic and acidic residues" evidence="8">
    <location>
        <begin position="337"/>
        <end position="346"/>
    </location>
</feature>
<keyword evidence="3 7" id="KW-0592">Phosphate transport</keyword>
<evidence type="ECO:0000256" key="7">
    <source>
        <dbReference type="RuleBase" id="RU363058"/>
    </source>
</evidence>
<evidence type="ECO:0000313" key="10">
    <source>
        <dbReference type="Proteomes" id="UP000887226"/>
    </source>
</evidence>
<evidence type="ECO:0000313" key="9">
    <source>
        <dbReference type="EMBL" id="KAG9246837.1"/>
    </source>
</evidence>
<comment type="subcellular location">
    <subcellularLocation>
        <location evidence="1 7">Membrane</location>
        <topology evidence="1 7">Multi-pass membrane protein</topology>
    </subcellularLocation>
</comment>
<keyword evidence="10" id="KW-1185">Reference proteome</keyword>
<gene>
    <name evidence="9" type="ORF">BJ878DRAFT_495572</name>
</gene>
<dbReference type="InterPro" id="IPR001204">
    <property type="entry name" value="Phos_transporter"/>
</dbReference>
<evidence type="ECO:0000256" key="8">
    <source>
        <dbReference type="SAM" id="MobiDB-lite"/>
    </source>
</evidence>
<accession>A0A9P8CHE8</accession>
<protein>
    <recommendedName>
        <fullName evidence="7">Phosphate transporter</fullName>
    </recommendedName>
</protein>
<dbReference type="AlphaFoldDB" id="A0A9P8CHE8"/>
<dbReference type="Proteomes" id="UP000887226">
    <property type="component" value="Unassembled WGS sequence"/>
</dbReference>
<evidence type="ECO:0000256" key="3">
    <source>
        <dbReference type="ARBA" id="ARBA00022592"/>
    </source>
</evidence>
<comment type="function">
    <text evidence="7">Sodium-phosphate symporter.</text>
</comment>
<feature type="compositionally biased region" description="Polar residues" evidence="8">
    <location>
        <begin position="295"/>
        <end position="311"/>
    </location>
</feature>
<feature type="transmembrane region" description="Helical" evidence="7">
    <location>
        <begin position="543"/>
        <end position="566"/>
    </location>
</feature>
<reference evidence="9" key="1">
    <citation type="journal article" date="2021" name="IMA Fungus">
        <title>Genomic characterization of three marine fungi, including Emericellopsis atlantica sp. nov. with signatures of a generalist lifestyle and marine biomass degradation.</title>
        <authorList>
            <person name="Hagestad O.C."/>
            <person name="Hou L."/>
            <person name="Andersen J.H."/>
            <person name="Hansen E.H."/>
            <person name="Altermark B."/>
            <person name="Li C."/>
            <person name="Kuhnert E."/>
            <person name="Cox R.J."/>
            <person name="Crous P.W."/>
            <person name="Spatafora J.W."/>
            <person name="Lail K."/>
            <person name="Amirebrahimi M."/>
            <person name="Lipzen A."/>
            <person name="Pangilinan J."/>
            <person name="Andreopoulos W."/>
            <person name="Hayes R.D."/>
            <person name="Ng V."/>
            <person name="Grigoriev I.V."/>
            <person name="Jackson S.A."/>
            <person name="Sutton T.D.S."/>
            <person name="Dobson A.D.W."/>
            <person name="Rama T."/>
        </authorList>
    </citation>
    <scope>NUCLEOTIDE SEQUENCE</scope>
    <source>
        <strain evidence="9">TRa3180A</strain>
    </source>
</reference>
<keyword evidence="6 7" id="KW-0472">Membrane</keyword>
<dbReference type="PANTHER" id="PTHR11101:SF55">
    <property type="entry name" value="PHOSPHATE TRANSPORTER"/>
    <property type="match status" value="1"/>
</dbReference>
<dbReference type="PANTHER" id="PTHR11101">
    <property type="entry name" value="PHOSPHATE TRANSPORTER"/>
    <property type="match status" value="1"/>
</dbReference>
<evidence type="ECO:0000256" key="1">
    <source>
        <dbReference type="ARBA" id="ARBA00004141"/>
    </source>
</evidence>
<keyword evidence="4 7" id="KW-0812">Transmembrane</keyword>
<evidence type="ECO:0000256" key="2">
    <source>
        <dbReference type="ARBA" id="ARBA00022448"/>
    </source>
</evidence>
<feature type="transmembrane region" description="Helical" evidence="7">
    <location>
        <begin position="87"/>
        <end position="111"/>
    </location>
</feature>
<feature type="transmembrane region" description="Helical" evidence="7">
    <location>
        <begin position="223"/>
        <end position="243"/>
    </location>
</feature>
<evidence type="ECO:0000256" key="5">
    <source>
        <dbReference type="ARBA" id="ARBA00022989"/>
    </source>
</evidence>
<evidence type="ECO:0000256" key="6">
    <source>
        <dbReference type="ARBA" id="ARBA00023136"/>
    </source>
</evidence>